<dbReference type="Gene3D" id="3.90.1150.10">
    <property type="entry name" value="Aspartate Aminotransferase, domain 1"/>
    <property type="match status" value="1"/>
</dbReference>
<keyword evidence="3" id="KW-0663">Pyridoxal phosphate</keyword>
<keyword evidence="9" id="KW-1185">Reference proteome</keyword>
<dbReference type="InterPro" id="IPR015421">
    <property type="entry name" value="PyrdxlP-dep_Trfase_major"/>
</dbReference>
<dbReference type="InterPro" id="IPR015424">
    <property type="entry name" value="PyrdxlP-dep_Trfase"/>
</dbReference>
<dbReference type="EC" id="4.4.1.13" evidence="2"/>
<dbReference type="Gene3D" id="3.40.640.10">
    <property type="entry name" value="Type I PLP-dependent aspartate aminotransferase-like (Major domain)"/>
    <property type="match status" value="1"/>
</dbReference>
<dbReference type="EMBL" id="CP006734">
    <property type="protein sequence ID" value="AGW41229.1"/>
    <property type="molecule type" value="Genomic_DNA"/>
</dbReference>
<name>U3P6Z4_LEIXC</name>
<dbReference type="eggNOG" id="COG1168">
    <property type="taxonomic scope" value="Bacteria"/>
</dbReference>
<organism evidence="8 9">
    <name type="scientific">Leifsonia xyli subsp. cynodontis DSM 46306</name>
    <dbReference type="NCBI Taxonomy" id="1389489"/>
    <lineage>
        <taxon>Bacteria</taxon>
        <taxon>Bacillati</taxon>
        <taxon>Actinomycetota</taxon>
        <taxon>Actinomycetes</taxon>
        <taxon>Micrococcales</taxon>
        <taxon>Microbacteriaceae</taxon>
        <taxon>Leifsonia</taxon>
    </lineage>
</organism>
<sequence length="414" mass="43931">MTMAFRPARPLEQLFATRSSIKWRRYPTDVLPMFVAEMDFDVEQAVLDRVAETLRNSDTGYLDSAGPLAPAFADFAWNSWGWEVNPEWVHLATDVTVGVVETLRLALPETGGRVLITPPVYPPFFEMIEEANATAVTVPLREDAGWTLDLAAIEAAFAAGVDAFLLCNPNNPTGRCHSRAALETVARLAARYGVLVVSDEIHAPLAHPSARFTPFAPVARAAGARAVTVTSASKAWNLAGLKCAVVVAAETASAALLTQLPEELAARTSILGLHANVAALSCLGWRDALLERVVANVGLLESELAEHAPSVRALRPDAGYLVWLDFRSTGLGDDPARVLVEEGRVALNSGIAFGEQGRGFARINLACDPTTVVEAVRRIAATVASAARAQPGARAQSGARAEPDARTGLPSAAG</sequence>
<protein>
    <recommendedName>
        <fullName evidence="2">cysteine-S-conjugate beta-lyase</fullName>
        <ecNumber evidence="2">4.4.1.13</ecNumber>
    </recommendedName>
</protein>
<dbReference type="PANTHER" id="PTHR43525:SF2">
    <property type="entry name" value="CYSTATHIONINE BETA-LYASE-RELATED"/>
    <property type="match status" value="1"/>
</dbReference>
<dbReference type="GO" id="GO:0030170">
    <property type="term" value="F:pyridoxal phosphate binding"/>
    <property type="evidence" value="ECO:0007669"/>
    <property type="project" value="InterPro"/>
</dbReference>
<evidence type="ECO:0000256" key="3">
    <source>
        <dbReference type="ARBA" id="ARBA00022898"/>
    </source>
</evidence>
<dbReference type="CDD" id="cd00609">
    <property type="entry name" value="AAT_like"/>
    <property type="match status" value="1"/>
</dbReference>
<evidence type="ECO:0000313" key="9">
    <source>
        <dbReference type="Proteomes" id="UP000016743"/>
    </source>
</evidence>
<dbReference type="PATRIC" id="fig|1389489.3.peg.1094"/>
<dbReference type="HOGENOM" id="CLU_017584_15_2_11"/>
<feature type="region of interest" description="Disordered" evidence="6">
    <location>
        <begin position="389"/>
        <end position="414"/>
    </location>
</feature>
<dbReference type="STRING" id="1389489.O159_11390"/>
<evidence type="ECO:0000256" key="1">
    <source>
        <dbReference type="ARBA" id="ARBA00001933"/>
    </source>
</evidence>
<dbReference type="Pfam" id="PF00155">
    <property type="entry name" value="Aminotran_1_2"/>
    <property type="match status" value="1"/>
</dbReference>
<evidence type="ECO:0000256" key="4">
    <source>
        <dbReference type="ARBA" id="ARBA00023239"/>
    </source>
</evidence>
<accession>U3P6Z4</accession>
<comment type="similarity">
    <text evidence="5">Belongs to the class-II pyridoxal-phosphate-dependent aminotransferase family. MalY/PatB cystathionine beta-lyase subfamily.</text>
</comment>
<evidence type="ECO:0000256" key="6">
    <source>
        <dbReference type="SAM" id="MobiDB-lite"/>
    </source>
</evidence>
<evidence type="ECO:0000256" key="5">
    <source>
        <dbReference type="ARBA" id="ARBA00037974"/>
    </source>
</evidence>
<evidence type="ECO:0000313" key="8">
    <source>
        <dbReference type="EMBL" id="AGW41229.1"/>
    </source>
</evidence>
<proteinExistence type="inferred from homology"/>
<dbReference type="PANTHER" id="PTHR43525">
    <property type="entry name" value="PROTEIN MALY"/>
    <property type="match status" value="1"/>
</dbReference>
<dbReference type="SUPFAM" id="SSF53383">
    <property type="entry name" value="PLP-dependent transferases"/>
    <property type="match status" value="1"/>
</dbReference>
<dbReference type="Proteomes" id="UP000016743">
    <property type="component" value="Chromosome"/>
</dbReference>
<gene>
    <name evidence="8" type="ORF">O159_11390</name>
</gene>
<comment type="cofactor">
    <cofactor evidence="1">
        <name>pyridoxal 5'-phosphate</name>
        <dbReference type="ChEBI" id="CHEBI:597326"/>
    </cofactor>
</comment>
<dbReference type="KEGG" id="lxy:O159_11390"/>
<dbReference type="AlphaFoldDB" id="U3P6Z4"/>
<dbReference type="InterPro" id="IPR051798">
    <property type="entry name" value="Class-II_PLP-Dep_Aminotrans"/>
</dbReference>
<dbReference type="InterPro" id="IPR015422">
    <property type="entry name" value="PyrdxlP-dep_Trfase_small"/>
</dbReference>
<dbReference type="InterPro" id="IPR004839">
    <property type="entry name" value="Aminotransferase_I/II_large"/>
</dbReference>
<feature type="compositionally biased region" description="Low complexity" evidence="6">
    <location>
        <begin position="389"/>
        <end position="400"/>
    </location>
</feature>
<evidence type="ECO:0000259" key="7">
    <source>
        <dbReference type="Pfam" id="PF00155"/>
    </source>
</evidence>
<feature type="domain" description="Aminotransferase class I/classII large" evidence="7">
    <location>
        <begin position="56"/>
        <end position="379"/>
    </location>
</feature>
<dbReference type="GO" id="GO:0047804">
    <property type="term" value="F:cysteine-S-conjugate beta-lyase activity"/>
    <property type="evidence" value="ECO:0007669"/>
    <property type="project" value="UniProtKB-EC"/>
</dbReference>
<reference evidence="8 9" key="1">
    <citation type="journal article" date="2013" name="Genome Announc.">
        <title>Complete Genome Sequence of Leifsonia xyli subsp. cynodontis Strain DSM46306, a Gram-Positive Bacterial Pathogen of Grasses.</title>
        <authorList>
            <person name="Monteiro-Vitorello C.B."/>
            <person name="Zerillo M.M."/>
            <person name="Van Sluys M.A."/>
            <person name="Camargo L.E."/>
            <person name="Kitajima J.P."/>
        </authorList>
    </citation>
    <scope>NUCLEOTIDE SEQUENCE [LARGE SCALE GENOMIC DNA]</scope>
    <source>
        <strain evidence="8 9">DSM 46306</strain>
    </source>
</reference>
<evidence type="ECO:0000256" key="2">
    <source>
        <dbReference type="ARBA" id="ARBA00012224"/>
    </source>
</evidence>
<keyword evidence="4" id="KW-0456">Lyase</keyword>